<evidence type="ECO:0000256" key="2">
    <source>
        <dbReference type="SAM" id="Phobius"/>
    </source>
</evidence>
<protein>
    <recommendedName>
        <fullName evidence="3">BTB domain-containing protein</fullName>
    </recommendedName>
</protein>
<feature type="compositionally biased region" description="Acidic residues" evidence="1">
    <location>
        <begin position="664"/>
        <end position="678"/>
    </location>
</feature>
<dbReference type="Gene3D" id="3.30.710.10">
    <property type="entry name" value="Potassium Channel Kv1.1, Chain A"/>
    <property type="match status" value="2"/>
</dbReference>
<dbReference type="PANTHER" id="PTHR24413">
    <property type="entry name" value="SPECKLE-TYPE POZ PROTEIN"/>
    <property type="match status" value="1"/>
</dbReference>
<keyword evidence="2" id="KW-0472">Membrane</keyword>
<dbReference type="SUPFAM" id="SSF54695">
    <property type="entry name" value="POZ domain"/>
    <property type="match status" value="2"/>
</dbReference>
<gene>
    <name evidence="4" type="ORF">HK100_006576</name>
</gene>
<proteinExistence type="predicted"/>
<feature type="transmembrane region" description="Helical" evidence="2">
    <location>
        <begin position="30"/>
        <end position="52"/>
    </location>
</feature>
<reference evidence="4" key="1">
    <citation type="submission" date="2020-05" db="EMBL/GenBank/DDBJ databases">
        <title>Phylogenomic resolution of chytrid fungi.</title>
        <authorList>
            <person name="Stajich J.E."/>
            <person name="Amses K."/>
            <person name="Simmons R."/>
            <person name="Seto K."/>
            <person name="Myers J."/>
            <person name="Bonds A."/>
            <person name="Quandt C.A."/>
            <person name="Barry K."/>
            <person name="Liu P."/>
            <person name="Grigoriev I."/>
            <person name="Longcore J.E."/>
            <person name="James T.Y."/>
        </authorList>
    </citation>
    <scope>NUCLEOTIDE SEQUENCE</scope>
    <source>
        <strain evidence="4">JEL0513</strain>
    </source>
</reference>
<dbReference type="InterPro" id="IPR011333">
    <property type="entry name" value="SKP1/BTB/POZ_sf"/>
</dbReference>
<evidence type="ECO:0000313" key="4">
    <source>
        <dbReference type="EMBL" id="KAJ3131260.1"/>
    </source>
</evidence>
<dbReference type="PROSITE" id="PS50097">
    <property type="entry name" value="BTB"/>
    <property type="match status" value="1"/>
</dbReference>
<dbReference type="EMBL" id="JADGJH010000305">
    <property type="protein sequence ID" value="KAJ3131260.1"/>
    <property type="molecule type" value="Genomic_DNA"/>
</dbReference>
<keyword evidence="5" id="KW-1185">Reference proteome</keyword>
<dbReference type="AlphaFoldDB" id="A0AAD5T7X1"/>
<evidence type="ECO:0000313" key="5">
    <source>
        <dbReference type="Proteomes" id="UP001211907"/>
    </source>
</evidence>
<feature type="domain" description="BTB" evidence="3">
    <location>
        <begin position="487"/>
        <end position="557"/>
    </location>
</feature>
<sequence length="760" mass="84769">MRVKLAEQERSVTLEIPDFPSLTQHRFNTLAGIGPVVSFGASPFLVWLLTLWQSSGRKWGLNVYPRGHDSRNPTSRIDVYVHVYAKDEKESESDFLAWVAAKKLHFNLTLTELPPQSLSVKYSSENHWSDMEDGAGWWYFTLEVATQLLELTEDILVVKLSFDEKGPAPPIPSPSSQPATMFSNKDRGGVLLNPIALMSRSQKSLLSNLIDPKEMYPLFPTAIYQPALDSLFDNPAFSDFQFSVGSQLIHVQKCFIVAKLTSWTPTTKDIEEISGIRYEVARSFFNFVYSGRLPMLEIRDSIDALALSELCVLGERYGERDLTRFLLRHLYAATTPANAITLIETLGGKSDSVQELLAFVICKSFSTVRCTSEFSNLIIGCVSGGTKEQRCLKTKRLLAILRRLETSDSSGLACNARNSVNNSSSNVSDNLSPGITTYFVPPRLNSFNSNNSSGNSTPEAAPISLTPVFDARRSRAFRTLLSTASVSDVKFVVDGREIFAQKCILSSLSDFFSAMFSGPWAESSETGITVIEIVDFPFNTFHAMLNYLYLEELDSEATLTDLGLLHVCADKYQILDLVALTSRLITTLMSPSNISANNESLYSLARAFFVHNFNSIKRTCEFINVVRQPWVYGRDAFVAVFNAVLAEIVVADFERVDTIPEESGGVDEFLDSSQDDEEEKLKNDERGLEKSDEKCSKIWVNTGHTHSADAVIDVQSPLSEYRSETDEFLDPLLVFDEDDLDPVVHCLDQELSKANLGVFK</sequence>
<organism evidence="4 5">
    <name type="scientific">Physocladia obscura</name>
    <dbReference type="NCBI Taxonomy" id="109957"/>
    <lineage>
        <taxon>Eukaryota</taxon>
        <taxon>Fungi</taxon>
        <taxon>Fungi incertae sedis</taxon>
        <taxon>Chytridiomycota</taxon>
        <taxon>Chytridiomycota incertae sedis</taxon>
        <taxon>Chytridiomycetes</taxon>
        <taxon>Chytridiales</taxon>
        <taxon>Chytriomycetaceae</taxon>
        <taxon>Physocladia</taxon>
    </lineage>
</organism>
<feature type="compositionally biased region" description="Basic and acidic residues" evidence="1">
    <location>
        <begin position="679"/>
        <end position="688"/>
    </location>
</feature>
<dbReference type="SMART" id="SM00225">
    <property type="entry name" value="BTB"/>
    <property type="match status" value="2"/>
</dbReference>
<evidence type="ECO:0000259" key="3">
    <source>
        <dbReference type="PROSITE" id="PS50097"/>
    </source>
</evidence>
<keyword evidence="2" id="KW-1133">Transmembrane helix</keyword>
<dbReference type="Proteomes" id="UP001211907">
    <property type="component" value="Unassembled WGS sequence"/>
</dbReference>
<feature type="region of interest" description="Disordered" evidence="1">
    <location>
        <begin position="664"/>
        <end position="688"/>
    </location>
</feature>
<evidence type="ECO:0000256" key="1">
    <source>
        <dbReference type="SAM" id="MobiDB-lite"/>
    </source>
</evidence>
<keyword evidence="2" id="KW-0812">Transmembrane</keyword>
<dbReference type="InterPro" id="IPR000210">
    <property type="entry name" value="BTB/POZ_dom"/>
</dbReference>
<name>A0AAD5T7X1_9FUNG</name>
<comment type="caution">
    <text evidence="4">The sequence shown here is derived from an EMBL/GenBank/DDBJ whole genome shotgun (WGS) entry which is preliminary data.</text>
</comment>
<accession>A0AAD5T7X1</accession>
<dbReference type="Pfam" id="PF00651">
    <property type="entry name" value="BTB"/>
    <property type="match status" value="1"/>
</dbReference>